<evidence type="ECO:0000256" key="4">
    <source>
        <dbReference type="SAM" id="MobiDB-lite"/>
    </source>
</evidence>
<accession>A0A2B4RI16</accession>
<keyword evidence="2" id="KW-0116">cAMP-binding</keyword>
<reference evidence="7" key="1">
    <citation type="journal article" date="2017" name="bioRxiv">
        <title>Comparative analysis of the genomes of Stylophora pistillata and Acropora digitifera provides evidence for extensive differences between species of corals.</title>
        <authorList>
            <person name="Voolstra C.R."/>
            <person name="Li Y."/>
            <person name="Liew Y.J."/>
            <person name="Baumgarten S."/>
            <person name="Zoccola D."/>
            <person name="Flot J.-F."/>
            <person name="Tambutte S."/>
            <person name="Allemand D."/>
            <person name="Aranda M."/>
        </authorList>
    </citation>
    <scope>NUCLEOTIDE SEQUENCE [LARGE SCALE GENOMIC DNA]</scope>
</reference>
<dbReference type="SUPFAM" id="SSF51206">
    <property type="entry name" value="cAMP-binding domain-like"/>
    <property type="match status" value="2"/>
</dbReference>
<dbReference type="GO" id="GO:0005829">
    <property type="term" value="C:cytosol"/>
    <property type="evidence" value="ECO:0007669"/>
    <property type="project" value="TreeGrafter"/>
</dbReference>
<dbReference type="OrthoDB" id="2021138at2759"/>
<organism evidence="6 7">
    <name type="scientific">Stylophora pistillata</name>
    <name type="common">Smooth cauliflower coral</name>
    <dbReference type="NCBI Taxonomy" id="50429"/>
    <lineage>
        <taxon>Eukaryota</taxon>
        <taxon>Metazoa</taxon>
        <taxon>Cnidaria</taxon>
        <taxon>Anthozoa</taxon>
        <taxon>Hexacorallia</taxon>
        <taxon>Scleractinia</taxon>
        <taxon>Astrocoeniina</taxon>
        <taxon>Pocilloporidae</taxon>
        <taxon>Stylophora</taxon>
    </lineage>
</organism>
<dbReference type="PROSITE" id="PS50042">
    <property type="entry name" value="CNMP_BINDING_3"/>
    <property type="match status" value="2"/>
</dbReference>
<dbReference type="STRING" id="50429.A0A2B4RI16"/>
<dbReference type="GO" id="GO:0005952">
    <property type="term" value="C:cAMP-dependent protein kinase complex"/>
    <property type="evidence" value="ECO:0007669"/>
    <property type="project" value="InterPro"/>
</dbReference>
<protein>
    <submittedName>
        <fullName evidence="6">cAMP-dependent protein kinase regulatory subunit</fullName>
    </submittedName>
</protein>
<keyword evidence="3" id="KW-0114">cAMP</keyword>
<keyword evidence="2" id="KW-0547">Nucleotide-binding</keyword>
<dbReference type="GO" id="GO:0016301">
    <property type="term" value="F:kinase activity"/>
    <property type="evidence" value="ECO:0007669"/>
    <property type="project" value="UniProtKB-KW"/>
</dbReference>
<sequence length="492" mass="55964">MAFADPTTQMMLGLMESVLMNPPECRTLEKVCMILPLLRTRSPLFYNLDKDILVDIATNASLKKIKRDHAVIWQGQEGNNFGIIIKGAASVHARKDHGRVPQQDTVSIPRALRERVAMVGPELGHISAGSSFGEMAMSCDHLPYNVTVIADELVHVLLINRTLYATSFGAHKLEWEKKVEFVNQSPLFRHLTPALKDLLMENLKPREIQFGNRFIKQGGVCNCLFFVRSGWGKVVADLRISRTQYEAIKTTSRGKQKALGRKTISCDREYIHSKKLDPTRPLSVIDRRKHMQKFGYVAIETLLRQREVPVTSTGPNDVIGDIEVIMNFPTYCASMECIETLHVYELSKFNFYQIINQRSTKTYDLLRKGALAKLHFRAQRLKDIPLYTLLLEQALSPVEDPTRKSPLWTKKSIQIKAMKKVLGNMSKTQQTPGMDKPIDSKEARQRRHSGNKSDDKQLDKKSAPKQYTVAEFRALKKKMQAMEGIGGWRTLI</sequence>
<dbReference type="InterPro" id="IPR000595">
    <property type="entry name" value="cNMP-bd_dom"/>
</dbReference>
<keyword evidence="6" id="KW-0808">Transferase</keyword>
<dbReference type="Proteomes" id="UP000225706">
    <property type="component" value="Unassembled WGS sequence"/>
</dbReference>
<comment type="similarity">
    <text evidence="1">Belongs to the cAMP-dependent kinase regulatory chain family.</text>
</comment>
<dbReference type="Gene3D" id="2.60.120.10">
    <property type="entry name" value="Jelly Rolls"/>
    <property type="match status" value="2"/>
</dbReference>
<gene>
    <name evidence="6" type="primary">PKAR</name>
    <name evidence="6" type="ORF">AWC38_SpisGene17629</name>
</gene>
<name>A0A2B4RI16_STYPI</name>
<evidence type="ECO:0000313" key="6">
    <source>
        <dbReference type="EMBL" id="PFX18034.1"/>
    </source>
</evidence>
<feature type="domain" description="Cyclic nucleotide-binding" evidence="5">
    <location>
        <begin position="44"/>
        <end position="164"/>
    </location>
</feature>
<comment type="caution">
    <text evidence="6">The sequence shown here is derived from an EMBL/GenBank/DDBJ whole genome shotgun (WGS) entry which is preliminary data.</text>
</comment>
<dbReference type="PANTHER" id="PTHR11635">
    <property type="entry name" value="CAMP-DEPENDENT PROTEIN KINASE REGULATORY CHAIN"/>
    <property type="match status" value="1"/>
</dbReference>
<evidence type="ECO:0000256" key="2">
    <source>
        <dbReference type="ARBA" id="ARBA00022566"/>
    </source>
</evidence>
<evidence type="ECO:0000313" key="7">
    <source>
        <dbReference type="Proteomes" id="UP000225706"/>
    </source>
</evidence>
<evidence type="ECO:0000259" key="5">
    <source>
        <dbReference type="PROSITE" id="PS50042"/>
    </source>
</evidence>
<keyword evidence="6" id="KW-0418">Kinase</keyword>
<dbReference type="GO" id="GO:0034236">
    <property type="term" value="F:protein kinase A catalytic subunit binding"/>
    <property type="evidence" value="ECO:0007669"/>
    <property type="project" value="TreeGrafter"/>
</dbReference>
<feature type="region of interest" description="Disordered" evidence="4">
    <location>
        <begin position="424"/>
        <end position="465"/>
    </location>
</feature>
<dbReference type="InterPro" id="IPR014710">
    <property type="entry name" value="RmlC-like_jellyroll"/>
</dbReference>
<evidence type="ECO:0000256" key="1">
    <source>
        <dbReference type="ARBA" id="ARBA00005753"/>
    </source>
</evidence>
<proteinExistence type="inferred from homology"/>
<feature type="compositionally biased region" description="Basic and acidic residues" evidence="4">
    <location>
        <begin position="451"/>
        <end position="462"/>
    </location>
</feature>
<keyword evidence="7" id="KW-1185">Reference proteome</keyword>
<dbReference type="GO" id="GO:0004862">
    <property type="term" value="F:cAMP-dependent protein kinase inhibitor activity"/>
    <property type="evidence" value="ECO:0007669"/>
    <property type="project" value="TreeGrafter"/>
</dbReference>
<dbReference type="PANTHER" id="PTHR11635:SF152">
    <property type="entry name" value="CAMP-DEPENDENT PROTEIN KINASE TYPE I REGULATORY SUBUNIT-RELATED"/>
    <property type="match status" value="1"/>
</dbReference>
<dbReference type="GO" id="GO:0030552">
    <property type="term" value="F:cAMP binding"/>
    <property type="evidence" value="ECO:0007669"/>
    <property type="project" value="UniProtKB-KW"/>
</dbReference>
<dbReference type="AlphaFoldDB" id="A0A2B4RI16"/>
<feature type="domain" description="Cyclic nucleotide-binding" evidence="5">
    <location>
        <begin position="187"/>
        <end position="230"/>
    </location>
</feature>
<dbReference type="EMBL" id="LSMT01000435">
    <property type="protein sequence ID" value="PFX18034.1"/>
    <property type="molecule type" value="Genomic_DNA"/>
</dbReference>
<dbReference type="InterPro" id="IPR018490">
    <property type="entry name" value="cNMP-bd_dom_sf"/>
</dbReference>
<evidence type="ECO:0000256" key="3">
    <source>
        <dbReference type="ARBA" id="ARBA00023149"/>
    </source>
</evidence>
<dbReference type="InterPro" id="IPR050503">
    <property type="entry name" value="cAMP-dep_PK_reg_su-like"/>
</dbReference>
<dbReference type="CDD" id="cd00038">
    <property type="entry name" value="CAP_ED"/>
    <property type="match status" value="2"/>
</dbReference>